<proteinExistence type="predicted"/>
<comment type="caution">
    <text evidence="1">The sequence shown here is derived from an EMBL/GenBank/DDBJ whole genome shotgun (WGS) entry which is preliminary data.</text>
</comment>
<evidence type="ECO:0000313" key="1">
    <source>
        <dbReference type="EMBL" id="MCJ7859258.1"/>
    </source>
</evidence>
<dbReference type="RefSeq" id="WP_244804987.1">
    <property type="nucleotide sequence ID" value="NZ_JALIEA010000017.1"/>
</dbReference>
<reference evidence="1" key="1">
    <citation type="submission" date="2022-04" db="EMBL/GenBank/DDBJ databases">
        <title>Corynebacterium kalidii LD5P10.</title>
        <authorList>
            <person name="Sun J.Q."/>
        </authorList>
    </citation>
    <scope>NUCLEOTIDE SEQUENCE</scope>
    <source>
        <strain evidence="1">LD5P10</strain>
    </source>
</reference>
<sequence length="66" mass="7394">MATPPNHIRIYRDRTGKHVTLDGHELLLDNDNGIFIDGADNPDEVTKVYLTLTCPKVTVESDLVDM</sequence>
<dbReference type="Proteomes" id="UP001139207">
    <property type="component" value="Unassembled WGS sequence"/>
</dbReference>
<organism evidence="1 2">
    <name type="scientific">Corynebacterium kalidii</name>
    <dbReference type="NCBI Taxonomy" id="2931982"/>
    <lineage>
        <taxon>Bacteria</taxon>
        <taxon>Bacillati</taxon>
        <taxon>Actinomycetota</taxon>
        <taxon>Actinomycetes</taxon>
        <taxon>Mycobacteriales</taxon>
        <taxon>Corynebacteriaceae</taxon>
        <taxon>Corynebacterium</taxon>
    </lineage>
</organism>
<dbReference type="EMBL" id="JALIEA010000017">
    <property type="protein sequence ID" value="MCJ7859258.1"/>
    <property type="molecule type" value="Genomic_DNA"/>
</dbReference>
<evidence type="ECO:0000313" key="2">
    <source>
        <dbReference type="Proteomes" id="UP001139207"/>
    </source>
</evidence>
<accession>A0A9X2AZX7</accession>
<keyword evidence="2" id="KW-1185">Reference proteome</keyword>
<protein>
    <submittedName>
        <fullName evidence="1">Uncharacterized protein</fullName>
    </submittedName>
</protein>
<dbReference type="AlphaFoldDB" id="A0A9X2AZX7"/>
<gene>
    <name evidence="1" type="ORF">MUN33_11140</name>
</gene>
<name>A0A9X2AZX7_9CORY</name>